<reference evidence="2 3" key="1">
    <citation type="submission" date="2019-06" db="EMBL/GenBank/DDBJ databases">
        <title>Genome of new Rhodobacteraceae sp. SM1903.</title>
        <authorList>
            <person name="Ren X."/>
        </authorList>
    </citation>
    <scope>NUCLEOTIDE SEQUENCE [LARGE SCALE GENOMIC DNA]</scope>
    <source>
        <strain evidence="2 3">SM1903</strain>
    </source>
</reference>
<organism evidence="2 3">
    <name type="scientific">Pelagovum pacificum</name>
    <dbReference type="NCBI Taxonomy" id="2588711"/>
    <lineage>
        <taxon>Bacteria</taxon>
        <taxon>Pseudomonadati</taxon>
        <taxon>Pseudomonadota</taxon>
        <taxon>Alphaproteobacteria</taxon>
        <taxon>Rhodobacterales</taxon>
        <taxon>Paracoccaceae</taxon>
        <taxon>Pelagovum</taxon>
    </lineage>
</organism>
<gene>
    <name evidence="2" type="ORF">FHY64_20200</name>
</gene>
<accession>A0A5C5G8T5</accession>
<name>A0A5C5G8T5_9RHOB</name>
<keyword evidence="3" id="KW-1185">Reference proteome</keyword>
<dbReference type="NCBIfam" id="TIGR01558">
    <property type="entry name" value="sm_term_P27"/>
    <property type="match status" value="1"/>
</dbReference>
<dbReference type="RefSeq" id="WP_140197676.1">
    <property type="nucleotide sequence ID" value="NZ_CP065915.1"/>
</dbReference>
<feature type="compositionally biased region" description="Basic and acidic residues" evidence="1">
    <location>
        <begin position="14"/>
        <end position="23"/>
    </location>
</feature>
<dbReference type="EMBL" id="VFFF01000016">
    <property type="protein sequence ID" value="TNY30442.1"/>
    <property type="molecule type" value="Genomic_DNA"/>
</dbReference>
<dbReference type="AlphaFoldDB" id="A0A5C5G8T5"/>
<feature type="region of interest" description="Disordered" evidence="1">
    <location>
        <begin position="146"/>
        <end position="165"/>
    </location>
</feature>
<protein>
    <submittedName>
        <fullName evidence="2">Phage terminase small subunit P27 family</fullName>
    </submittedName>
</protein>
<evidence type="ECO:0000256" key="1">
    <source>
        <dbReference type="SAM" id="MobiDB-lite"/>
    </source>
</evidence>
<dbReference type="Pfam" id="PF05119">
    <property type="entry name" value="Terminase_4"/>
    <property type="match status" value="1"/>
</dbReference>
<dbReference type="InterPro" id="IPR006448">
    <property type="entry name" value="Phage_term_ssu_P27"/>
</dbReference>
<comment type="caution">
    <text evidence="2">The sequence shown here is derived from an EMBL/GenBank/DDBJ whole genome shotgun (WGS) entry which is preliminary data.</text>
</comment>
<sequence length="170" mass="19070">MRRGPKLKPSMSPRLKEGGVPRCPDHLDADARKEWRRLARTLHEAGILTVADRAAFAAYCQSYSLWAEAVRKQRETPRLIKTPSGYVQQSPWIAIANKQLELMGRYMAELGITPTSRTRLSDVMAEDGTATLNRIELVWRGPDGTLRDKDGKPVEDKPAGLTLDADCERL</sequence>
<evidence type="ECO:0000313" key="3">
    <source>
        <dbReference type="Proteomes" id="UP000314011"/>
    </source>
</evidence>
<evidence type="ECO:0000313" key="2">
    <source>
        <dbReference type="EMBL" id="TNY30442.1"/>
    </source>
</evidence>
<proteinExistence type="predicted"/>
<feature type="compositionally biased region" description="Basic and acidic residues" evidence="1">
    <location>
        <begin position="146"/>
        <end position="158"/>
    </location>
</feature>
<dbReference type="Proteomes" id="UP000314011">
    <property type="component" value="Unassembled WGS sequence"/>
</dbReference>
<dbReference type="OrthoDB" id="7843333at2"/>
<feature type="region of interest" description="Disordered" evidence="1">
    <location>
        <begin position="1"/>
        <end position="23"/>
    </location>
</feature>